<proteinExistence type="predicted"/>
<accession>A0A4C1UTQ1</accession>
<keyword evidence="2" id="KW-1185">Reference proteome</keyword>
<dbReference type="Proteomes" id="UP000299102">
    <property type="component" value="Unassembled WGS sequence"/>
</dbReference>
<evidence type="ECO:0000313" key="1">
    <source>
        <dbReference type="EMBL" id="GBP29366.1"/>
    </source>
</evidence>
<evidence type="ECO:0000313" key="2">
    <source>
        <dbReference type="Proteomes" id="UP000299102"/>
    </source>
</evidence>
<protein>
    <submittedName>
        <fullName evidence="1">Uncharacterized protein</fullName>
    </submittedName>
</protein>
<dbReference type="AlphaFoldDB" id="A0A4C1UTQ1"/>
<sequence>MNAVRSGGERPAPLSVHNLIFISRKPGRTTMRGSLFSNAALIVRYSAPRRKKAKNPAYDYASNIYRDCILSCDRTRGAGARAPGSPHVAIRCLDLLR</sequence>
<comment type="caution">
    <text evidence="1">The sequence shown here is derived from an EMBL/GenBank/DDBJ whole genome shotgun (WGS) entry which is preliminary data.</text>
</comment>
<dbReference type="EMBL" id="BGZK01000219">
    <property type="protein sequence ID" value="GBP29366.1"/>
    <property type="molecule type" value="Genomic_DNA"/>
</dbReference>
<gene>
    <name evidence="1" type="ORF">EVAR_22738_1</name>
</gene>
<reference evidence="1 2" key="1">
    <citation type="journal article" date="2019" name="Commun. Biol.">
        <title>The bagworm genome reveals a unique fibroin gene that provides high tensile strength.</title>
        <authorList>
            <person name="Kono N."/>
            <person name="Nakamura H."/>
            <person name="Ohtoshi R."/>
            <person name="Tomita M."/>
            <person name="Numata K."/>
            <person name="Arakawa K."/>
        </authorList>
    </citation>
    <scope>NUCLEOTIDE SEQUENCE [LARGE SCALE GENOMIC DNA]</scope>
</reference>
<organism evidence="1 2">
    <name type="scientific">Eumeta variegata</name>
    <name type="common">Bagworm moth</name>
    <name type="synonym">Eumeta japonica</name>
    <dbReference type="NCBI Taxonomy" id="151549"/>
    <lineage>
        <taxon>Eukaryota</taxon>
        <taxon>Metazoa</taxon>
        <taxon>Ecdysozoa</taxon>
        <taxon>Arthropoda</taxon>
        <taxon>Hexapoda</taxon>
        <taxon>Insecta</taxon>
        <taxon>Pterygota</taxon>
        <taxon>Neoptera</taxon>
        <taxon>Endopterygota</taxon>
        <taxon>Lepidoptera</taxon>
        <taxon>Glossata</taxon>
        <taxon>Ditrysia</taxon>
        <taxon>Tineoidea</taxon>
        <taxon>Psychidae</taxon>
        <taxon>Oiketicinae</taxon>
        <taxon>Eumeta</taxon>
    </lineage>
</organism>
<name>A0A4C1UTQ1_EUMVA</name>